<evidence type="ECO:0000313" key="1">
    <source>
        <dbReference type="EMBL" id="VDS10069.1"/>
    </source>
</evidence>
<keyword evidence="2" id="KW-1185">Reference proteome</keyword>
<accession>A0A447IRE9</accession>
<dbReference type="EMBL" id="UZWE01000050">
    <property type="protein sequence ID" value="VDS10069.1"/>
    <property type="molecule type" value="Genomic_DNA"/>
</dbReference>
<sequence>MTKLRVDVWGGPMSMQHLGRQEFDTLDQAVPFIGEMLDSGMLINLLHEDFAAPAEEVSAAADKVIKMLEDMK</sequence>
<organism evidence="1 2">
    <name type="scientific">Paracoccus haematequi</name>
    <dbReference type="NCBI Taxonomy" id="2491866"/>
    <lineage>
        <taxon>Bacteria</taxon>
        <taxon>Pseudomonadati</taxon>
        <taxon>Pseudomonadota</taxon>
        <taxon>Alphaproteobacteria</taxon>
        <taxon>Rhodobacterales</taxon>
        <taxon>Paracoccaceae</taxon>
        <taxon>Paracoccus</taxon>
    </lineage>
</organism>
<gene>
    <name evidence="1" type="ORF">PARHAE_03280</name>
</gene>
<dbReference type="RefSeq" id="WP_126155675.1">
    <property type="nucleotide sequence ID" value="NZ_UZWE01000050.1"/>
</dbReference>
<name>A0A447IRE9_9RHOB</name>
<dbReference type="AlphaFoldDB" id="A0A447IRE9"/>
<protein>
    <submittedName>
        <fullName evidence="1">Uncharacterized protein</fullName>
    </submittedName>
</protein>
<evidence type="ECO:0000313" key="2">
    <source>
        <dbReference type="Proteomes" id="UP000270743"/>
    </source>
</evidence>
<proteinExistence type="predicted"/>
<dbReference type="Proteomes" id="UP000270743">
    <property type="component" value="Unassembled WGS sequence"/>
</dbReference>
<reference evidence="1 2" key="1">
    <citation type="submission" date="2018-12" db="EMBL/GenBank/DDBJ databases">
        <authorList>
            <person name="Criscuolo A."/>
        </authorList>
    </citation>
    <scope>NUCLEOTIDE SEQUENCE [LARGE SCALE GENOMIC DNA]</scope>
    <source>
        <strain evidence="1">ACIP1116241</strain>
    </source>
</reference>